<sequence length="323" mass="36459">MIRTFIFLDLETSGFIANNVMPKVTEISLVAVPRTAICNTTDILPRTLQKLVLLINPGIKITDKIENITGLSNESLEGIRCFNDEVYNLIDHFMNRQEAPICFVAYNGNIFDYPILLSEFRSISKSFAENILSIDMLHLVKHYFLSEQNSSDKVEPTVTSNHSGVQTNALLNDGCDQLLSDALDSAMKTKSDESNKDDLSAHQNEIIASGSSTPLDVHCKRMQQINEKTPENRLINPRRYGAIARRKLYFTNGSPANFKLDIGSSLTTLYMIPSIQLRNLFGSRKPLRIKLLNNLNDIIIFISLYIVLHFYILLTKAGRVEEN</sequence>
<keyword evidence="4" id="KW-0378">Hydrolase</keyword>
<evidence type="ECO:0000256" key="2">
    <source>
        <dbReference type="ARBA" id="ARBA00022722"/>
    </source>
</evidence>
<dbReference type="Gene3D" id="3.30.420.10">
    <property type="entry name" value="Ribonuclease H-like superfamily/Ribonuclease H"/>
    <property type="match status" value="1"/>
</dbReference>
<keyword evidence="8" id="KW-1133">Transmembrane helix</keyword>
<dbReference type="InterPro" id="IPR036397">
    <property type="entry name" value="RNaseH_sf"/>
</dbReference>
<dbReference type="SUPFAM" id="SSF53098">
    <property type="entry name" value="Ribonuclease H-like"/>
    <property type="match status" value="1"/>
</dbReference>
<evidence type="ECO:0000259" key="9">
    <source>
        <dbReference type="SMART" id="SM00479"/>
    </source>
</evidence>
<evidence type="ECO:0000256" key="8">
    <source>
        <dbReference type="SAM" id="Phobius"/>
    </source>
</evidence>
<keyword evidence="8" id="KW-0472">Membrane</keyword>
<evidence type="ECO:0000256" key="6">
    <source>
        <dbReference type="ARBA" id="ARBA00022842"/>
    </source>
</evidence>
<dbReference type="PANTHER" id="PTHR13058:SF19">
    <property type="entry name" value="LD40940P"/>
    <property type="match status" value="1"/>
</dbReference>
<comment type="similarity">
    <text evidence="7">Belongs to the exonuclease superfamily. TREX family.</text>
</comment>
<dbReference type="SMART" id="SM00479">
    <property type="entry name" value="EXOIII"/>
    <property type="match status" value="1"/>
</dbReference>
<feature type="transmembrane region" description="Helical" evidence="8">
    <location>
        <begin position="294"/>
        <end position="314"/>
    </location>
</feature>
<feature type="domain" description="Exonuclease" evidence="9">
    <location>
        <begin position="4"/>
        <end position="180"/>
    </location>
</feature>
<protein>
    <recommendedName>
        <fullName evidence="9">Exonuclease domain-containing protein</fullName>
    </recommendedName>
</protein>
<dbReference type="InterPro" id="IPR012337">
    <property type="entry name" value="RNaseH-like_sf"/>
</dbReference>
<keyword evidence="2" id="KW-0540">Nuclease</keyword>
<dbReference type="EMBL" id="CAXAJV020001286">
    <property type="protein sequence ID" value="CAL7936081.1"/>
    <property type="molecule type" value="Genomic_DNA"/>
</dbReference>
<evidence type="ECO:0000313" key="10">
    <source>
        <dbReference type="EMBL" id="CAL7936081.1"/>
    </source>
</evidence>
<keyword evidence="8" id="KW-0812">Transmembrane</keyword>
<proteinExistence type="inferred from homology"/>
<evidence type="ECO:0000256" key="5">
    <source>
        <dbReference type="ARBA" id="ARBA00022839"/>
    </source>
</evidence>
<keyword evidence="3" id="KW-0479">Metal-binding</keyword>
<accession>A0ABP1N710</accession>
<dbReference type="PANTHER" id="PTHR13058">
    <property type="entry name" value="THREE PRIME REPAIR EXONUCLEASE 1, 2"/>
    <property type="match status" value="1"/>
</dbReference>
<keyword evidence="6" id="KW-0460">Magnesium</keyword>
<name>A0ABP1N710_XYLVO</name>
<keyword evidence="5" id="KW-0269">Exonuclease</keyword>
<evidence type="ECO:0000313" key="11">
    <source>
        <dbReference type="Proteomes" id="UP001642520"/>
    </source>
</evidence>
<organism evidence="10 11">
    <name type="scientific">Xylocopa violacea</name>
    <name type="common">Violet carpenter bee</name>
    <name type="synonym">Apis violacea</name>
    <dbReference type="NCBI Taxonomy" id="135666"/>
    <lineage>
        <taxon>Eukaryota</taxon>
        <taxon>Metazoa</taxon>
        <taxon>Ecdysozoa</taxon>
        <taxon>Arthropoda</taxon>
        <taxon>Hexapoda</taxon>
        <taxon>Insecta</taxon>
        <taxon>Pterygota</taxon>
        <taxon>Neoptera</taxon>
        <taxon>Endopterygota</taxon>
        <taxon>Hymenoptera</taxon>
        <taxon>Apocrita</taxon>
        <taxon>Aculeata</taxon>
        <taxon>Apoidea</taxon>
        <taxon>Anthophila</taxon>
        <taxon>Apidae</taxon>
        <taxon>Xylocopa</taxon>
        <taxon>Xylocopa</taxon>
    </lineage>
</organism>
<evidence type="ECO:0000256" key="4">
    <source>
        <dbReference type="ARBA" id="ARBA00022801"/>
    </source>
</evidence>
<keyword evidence="11" id="KW-1185">Reference proteome</keyword>
<comment type="cofactor">
    <cofactor evidence="1">
        <name>Mg(2+)</name>
        <dbReference type="ChEBI" id="CHEBI:18420"/>
    </cofactor>
</comment>
<dbReference type="Proteomes" id="UP001642520">
    <property type="component" value="Unassembled WGS sequence"/>
</dbReference>
<evidence type="ECO:0000256" key="3">
    <source>
        <dbReference type="ARBA" id="ARBA00022723"/>
    </source>
</evidence>
<comment type="caution">
    <text evidence="10">The sequence shown here is derived from an EMBL/GenBank/DDBJ whole genome shotgun (WGS) entry which is preliminary data.</text>
</comment>
<reference evidence="10 11" key="1">
    <citation type="submission" date="2024-08" db="EMBL/GenBank/DDBJ databases">
        <authorList>
            <person name="Will J Nash"/>
            <person name="Angela Man"/>
            <person name="Seanna McTaggart"/>
            <person name="Kendall Baker"/>
            <person name="Tom Barker"/>
            <person name="Leah Catchpole"/>
            <person name="Alex Durrant"/>
            <person name="Karim Gharbi"/>
            <person name="Naomi Irish"/>
            <person name="Gemy Kaithakottil"/>
            <person name="Debby Ku"/>
            <person name="Aaliyah Providence"/>
            <person name="Felix Shaw"/>
            <person name="David Swarbreck"/>
            <person name="Chris Watkins"/>
            <person name="Ann M. McCartney"/>
            <person name="Giulio Formenti"/>
            <person name="Alice Mouton"/>
            <person name="Noel Vella"/>
            <person name="Bjorn M von Reumont"/>
            <person name="Adriana Vella"/>
            <person name="Wilfried Haerty"/>
        </authorList>
    </citation>
    <scope>NUCLEOTIDE SEQUENCE [LARGE SCALE GENOMIC DNA]</scope>
</reference>
<dbReference type="InterPro" id="IPR013520">
    <property type="entry name" value="Ribonucl_H"/>
</dbReference>
<evidence type="ECO:0000256" key="1">
    <source>
        <dbReference type="ARBA" id="ARBA00001946"/>
    </source>
</evidence>
<dbReference type="InterPro" id="IPR040393">
    <property type="entry name" value="TREX1/2"/>
</dbReference>
<gene>
    <name evidence="10" type="ORF">XYLVIOL_LOCUS1987</name>
</gene>
<evidence type="ECO:0000256" key="7">
    <source>
        <dbReference type="ARBA" id="ARBA00025769"/>
    </source>
</evidence>